<sequence length="325" mass="36041">MGYSAARHDMSLDHIFLFTFPAGKRTSLTALSAAKARRDGSALIGETEASAGRSYTGGPYGLLCATKWKTNQSSLKTHKSSRSQSRGPPPTLRHPFIMRESWEPLQAIRRYVRLGAGVYRCGLQKARNMARDRSILSYQLPWDVKCLGTVLGSRLCFHLVLHQALPTFPADSLGFSGIDLTFSHCIYAHCAASRPYNIGFASSTRPQSFRKHTGKAIRQSGSLRVLREEPAPFPEPTAGFPRRVDLGLKLSELKTEKPSETLHYADIFSQKKANMHSSTNWLVLVGSWLKFIAFGVNEILAQWHPLVSAMANPSCSPKRQMSHAP</sequence>
<organism evidence="2 3">
    <name type="scientific">Colletotrichum lupini</name>
    <dbReference type="NCBI Taxonomy" id="145971"/>
    <lineage>
        <taxon>Eukaryota</taxon>
        <taxon>Fungi</taxon>
        <taxon>Dikarya</taxon>
        <taxon>Ascomycota</taxon>
        <taxon>Pezizomycotina</taxon>
        <taxon>Sordariomycetes</taxon>
        <taxon>Hypocreomycetidae</taxon>
        <taxon>Glomerellales</taxon>
        <taxon>Glomerellaceae</taxon>
        <taxon>Colletotrichum</taxon>
        <taxon>Colletotrichum acutatum species complex</taxon>
    </lineage>
</organism>
<dbReference type="AlphaFoldDB" id="A0A9Q8WDD8"/>
<dbReference type="EMBL" id="CP019474">
    <property type="protein sequence ID" value="UQC78637.1"/>
    <property type="molecule type" value="Genomic_DNA"/>
</dbReference>
<name>A0A9Q8WDD8_9PEZI</name>
<evidence type="ECO:0000313" key="2">
    <source>
        <dbReference type="EMBL" id="UQC78637.1"/>
    </source>
</evidence>
<proteinExistence type="predicted"/>
<dbReference type="KEGG" id="clup:CLUP02_04114"/>
<evidence type="ECO:0000313" key="3">
    <source>
        <dbReference type="Proteomes" id="UP000830671"/>
    </source>
</evidence>
<dbReference type="Proteomes" id="UP000830671">
    <property type="component" value="Chromosome 2"/>
</dbReference>
<gene>
    <name evidence="2" type="ORF">CLUP02_04114</name>
</gene>
<dbReference type="GeneID" id="73338140"/>
<keyword evidence="3" id="KW-1185">Reference proteome</keyword>
<reference evidence="2" key="1">
    <citation type="journal article" date="2021" name="Mol. Plant Microbe Interact.">
        <title>Complete Genome Sequence of the Plant-Pathogenic Fungus Colletotrichum lupini.</title>
        <authorList>
            <person name="Baroncelli R."/>
            <person name="Pensec F."/>
            <person name="Da Lio D."/>
            <person name="Boufleur T."/>
            <person name="Vicente I."/>
            <person name="Sarrocco S."/>
            <person name="Picot A."/>
            <person name="Baraldi E."/>
            <person name="Sukno S."/>
            <person name="Thon M."/>
            <person name="Le Floch G."/>
        </authorList>
    </citation>
    <scope>NUCLEOTIDE SEQUENCE</scope>
    <source>
        <strain evidence="2">IMI 504893</strain>
    </source>
</reference>
<accession>A0A9Q8WDD8</accession>
<evidence type="ECO:0000256" key="1">
    <source>
        <dbReference type="SAM" id="MobiDB-lite"/>
    </source>
</evidence>
<protein>
    <submittedName>
        <fullName evidence="2">Uncharacterized protein</fullName>
    </submittedName>
</protein>
<feature type="region of interest" description="Disordered" evidence="1">
    <location>
        <begin position="74"/>
        <end position="93"/>
    </location>
</feature>
<dbReference type="RefSeq" id="XP_049140273.1">
    <property type="nucleotide sequence ID" value="XM_049283130.1"/>
</dbReference>